<proteinExistence type="predicted"/>
<evidence type="ECO:0000313" key="5">
    <source>
        <dbReference type="Proteomes" id="UP000799767"/>
    </source>
</evidence>
<dbReference type="Proteomes" id="UP000799767">
    <property type="component" value="Unassembled WGS sequence"/>
</dbReference>
<feature type="domain" description="SH3" evidence="3">
    <location>
        <begin position="21"/>
        <end position="79"/>
    </location>
</feature>
<reference evidence="4" key="1">
    <citation type="journal article" date="2020" name="Stud. Mycol.">
        <title>101 Dothideomycetes genomes: a test case for predicting lifestyles and emergence of pathogens.</title>
        <authorList>
            <person name="Haridas S."/>
            <person name="Albert R."/>
            <person name="Binder M."/>
            <person name="Bloem J."/>
            <person name="Labutti K."/>
            <person name="Salamov A."/>
            <person name="Andreopoulos B."/>
            <person name="Baker S."/>
            <person name="Barry K."/>
            <person name="Bills G."/>
            <person name="Bluhm B."/>
            <person name="Cannon C."/>
            <person name="Castanera R."/>
            <person name="Culley D."/>
            <person name="Daum C."/>
            <person name="Ezra D."/>
            <person name="Gonzalez J."/>
            <person name="Henrissat B."/>
            <person name="Kuo A."/>
            <person name="Liang C."/>
            <person name="Lipzen A."/>
            <person name="Lutzoni F."/>
            <person name="Magnuson J."/>
            <person name="Mondo S."/>
            <person name="Nolan M."/>
            <person name="Ohm R."/>
            <person name="Pangilinan J."/>
            <person name="Park H.-J."/>
            <person name="Ramirez L."/>
            <person name="Alfaro M."/>
            <person name="Sun H."/>
            <person name="Tritt A."/>
            <person name="Yoshinaga Y."/>
            <person name="Zwiers L.-H."/>
            <person name="Turgeon B."/>
            <person name="Goodwin S."/>
            <person name="Spatafora J."/>
            <person name="Crous P."/>
            <person name="Grigoriev I."/>
        </authorList>
    </citation>
    <scope>NUCLEOTIDE SEQUENCE</scope>
    <source>
        <strain evidence="4">CBS 113389</strain>
    </source>
</reference>
<accession>A0A6A6PMQ0</accession>
<dbReference type="PROSITE" id="PS50002">
    <property type="entry name" value="SH3"/>
    <property type="match status" value="1"/>
</dbReference>
<evidence type="ECO:0000259" key="3">
    <source>
        <dbReference type="PROSITE" id="PS50002"/>
    </source>
</evidence>
<evidence type="ECO:0000313" key="4">
    <source>
        <dbReference type="EMBL" id="KAF2481282.1"/>
    </source>
</evidence>
<dbReference type="RefSeq" id="XP_033587852.1">
    <property type="nucleotide sequence ID" value="XM_033730178.1"/>
</dbReference>
<protein>
    <recommendedName>
        <fullName evidence="3">SH3 domain-containing protein</fullName>
    </recommendedName>
</protein>
<organism evidence="4 5">
    <name type="scientific">Neohortaea acidophila</name>
    <dbReference type="NCBI Taxonomy" id="245834"/>
    <lineage>
        <taxon>Eukaryota</taxon>
        <taxon>Fungi</taxon>
        <taxon>Dikarya</taxon>
        <taxon>Ascomycota</taxon>
        <taxon>Pezizomycotina</taxon>
        <taxon>Dothideomycetes</taxon>
        <taxon>Dothideomycetidae</taxon>
        <taxon>Mycosphaerellales</taxon>
        <taxon>Teratosphaeriaceae</taxon>
        <taxon>Neohortaea</taxon>
    </lineage>
</organism>
<dbReference type="SMART" id="SM00326">
    <property type="entry name" value="SH3"/>
    <property type="match status" value="1"/>
</dbReference>
<keyword evidence="5" id="KW-1185">Reference proteome</keyword>
<name>A0A6A6PMQ0_9PEZI</name>
<evidence type="ECO:0000256" key="1">
    <source>
        <dbReference type="ARBA" id="ARBA00022443"/>
    </source>
</evidence>
<keyword evidence="1 2" id="KW-0728">SH3 domain</keyword>
<evidence type="ECO:0000256" key="2">
    <source>
        <dbReference type="PROSITE-ProRule" id="PRU00192"/>
    </source>
</evidence>
<dbReference type="Gene3D" id="2.30.30.40">
    <property type="entry name" value="SH3 Domains"/>
    <property type="match status" value="1"/>
</dbReference>
<gene>
    <name evidence="4" type="ORF">BDY17DRAFT_228741</name>
</gene>
<dbReference type="InterPro" id="IPR001452">
    <property type="entry name" value="SH3_domain"/>
</dbReference>
<dbReference type="InterPro" id="IPR036028">
    <property type="entry name" value="SH3-like_dom_sf"/>
</dbReference>
<feature type="non-terminal residue" evidence="4">
    <location>
        <position position="1"/>
    </location>
</feature>
<dbReference type="OrthoDB" id="19092at2759"/>
<feature type="non-terminal residue" evidence="4">
    <location>
        <position position="79"/>
    </location>
</feature>
<dbReference type="Pfam" id="PF14604">
    <property type="entry name" value="SH3_9"/>
    <property type="match status" value="1"/>
</dbReference>
<dbReference type="AlphaFoldDB" id="A0A6A6PMQ0"/>
<dbReference type="GeneID" id="54471180"/>
<dbReference type="EMBL" id="MU001638">
    <property type="protein sequence ID" value="KAF2481282.1"/>
    <property type="molecule type" value="Genomic_DNA"/>
</dbReference>
<sequence length="79" mass="8784">DTEPYYHPTPTTATSEEDDELFAGPSLALYAFEPENPNELRLDEGQEIMVSYRHGQGWLVASDPATGEQGLVPEAYVRL</sequence>
<dbReference type="SUPFAM" id="SSF50044">
    <property type="entry name" value="SH3-domain"/>
    <property type="match status" value="1"/>
</dbReference>